<evidence type="ECO:0000256" key="2">
    <source>
        <dbReference type="ARBA" id="ARBA00006676"/>
    </source>
</evidence>
<evidence type="ECO:0000256" key="3">
    <source>
        <dbReference type="ARBA" id="ARBA00012784"/>
    </source>
</evidence>
<dbReference type="GO" id="GO:0046103">
    <property type="term" value="P:inosine biosynthetic process"/>
    <property type="evidence" value="ECO:0007669"/>
    <property type="project" value="TreeGrafter"/>
</dbReference>
<comment type="cofactor">
    <cofactor evidence="1">
        <name>Zn(2+)</name>
        <dbReference type="ChEBI" id="CHEBI:29105"/>
    </cofactor>
</comment>
<dbReference type="GO" id="GO:0004000">
    <property type="term" value="F:adenosine deaminase activity"/>
    <property type="evidence" value="ECO:0007669"/>
    <property type="project" value="UniProtKB-ARBA"/>
</dbReference>
<gene>
    <name evidence="8" type="primary">add</name>
    <name evidence="8" type="ORF">H9753_12195</name>
</gene>
<dbReference type="SUPFAM" id="SSF51556">
    <property type="entry name" value="Metallo-dependent hydrolases"/>
    <property type="match status" value="1"/>
</dbReference>
<evidence type="ECO:0000256" key="1">
    <source>
        <dbReference type="ARBA" id="ARBA00001947"/>
    </source>
</evidence>
<evidence type="ECO:0000256" key="5">
    <source>
        <dbReference type="ARBA" id="ARBA00022801"/>
    </source>
</evidence>
<keyword evidence="5 8" id="KW-0378">Hydrolase</keyword>
<comment type="similarity">
    <text evidence="2">Belongs to the metallo-dependent hydrolases superfamily. Adenosine and AMP deaminases family.</text>
</comment>
<comment type="caution">
    <text evidence="8">The sequence shown here is derived from an EMBL/GenBank/DDBJ whole genome shotgun (WGS) entry which is preliminary data.</text>
</comment>
<proteinExistence type="inferred from homology"/>
<dbReference type="Pfam" id="PF00962">
    <property type="entry name" value="A_deaminase"/>
    <property type="match status" value="1"/>
</dbReference>
<evidence type="ECO:0000313" key="9">
    <source>
        <dbReference type="Proteomes" id="UP000823886"/>
    </source>
</evidence>
<evidence type="ECO:0000256" key="6">
    <source>
        <dbReference type="ARBA" id="ARBA00022833"/>
    </source>
</evidence>
<dbReference type="EMBL" id="DWVZ01000163">
    <property type="protein sequence ID" value="HJC64356.1"/>
    <property type="molecule type" value="Genomic_DNA"/>
</dbReference>
<protein>
    <recommendedName>
        <fullName evidence="3">adenosine deaminase</fullName>
        <ecNumber evidence="3">3.5.4.4</ecNumber>
    </recommendedName>
</protein>
<dbReference type="EC" id="3.5.4.4" evidence="3"/>
<evidence type="ECO:0000256" key="4">
    <source>
        <dbReference type="ARBA" id="ARBA00022723"/>
    </source>
</evidence>
<accession>A0A9D2PRI1</accession>
<dbReference type="PANTHER" id="PTHR11409">
    <property type="entry name" value="ADENOSINE DEAMINASE"/>
    <property type="match status" value="1"/>
</dbReference>
<dbReference type="PANTHER" id="PTHR11409:SF43">
    <property type="entry name" value="ADENOSINE DEAMINASE"/>
    <property type="match status" value="1"/>
</dbReference>
<dbReference type="Proteomes" id="UP000823886">
    <property type="component" value="Unassembled WGS sequence"/>
</dbReference>
<reference evidence="8" key="2">
    <citation type="submission" date="2021-04" db="EMBL/GenBank/DDBJ databases">
        <authorList>
            <person name="Gilroy R."/>
        </authorList>
    </citation>
    <scope>NUCLEOTIDE SEQUENCE</scope>
    <source>
        <strain evidence="8">ChiBcec2-3848</strain>
    </source>
</reference>
<dbReference type="GO" id="GO:0043103">
    <property type="term" value="P:hypoxanthine salvage"/>
    <property type="evidence" value="ECO:0007669"/>
    <property type="project" value="TreeGrafter"/>
</dbReference>
<evidence type="ECO:0000259" key="7">
    <source>
        <dbReference type="Pfam" id="PF00962"/>
    </source>
</evidence>
<name>A0A9D2PRI1_9FIRM</name>
<dbReference type="Gene3D" id="3.20.20.140">
    <property type="entry name" value="Metal-dependent hydrolases"/>
    <property type="match status" value="1"/>
</dbReference>
<dbReference type="GO" id="GO:0005829">
    <property type="term" value="C:cytosol"/>
    <property type="evidence" value="ECO:0007669"/>
    <property type="project" value="TreeGrafter"/>
</dbReference>
<sequence>MFKRRRIFLEKARIEQMQKYDLHCHLDGSLSEKCIRRLAEQADVTLPQGELREYLTADPACENLAQYLTKFDLPLACLTTKTAFREAVKDVIKTGEAENTVYMEIRFAPLLSVSETLSVRDIIEGALEGIKEGCQSSSGKAELILCGMRHMPVEENIRLAKIAADYYGHGVCALDLAGDEAAYPVRQQAEFFRTARELGIPFTIHAGECGSAGSIWDALELGASRIGHGIAAAKDERLMKYCAERGIPFELCPTSNLQTKAVKSMKEYPLRRFLEAGIPVTINTDNRTVSNTSLTEEFALAAAALDLSKEELEQICDNGRKAAFGEMQRIQGQS</sequence>
<organism evidence="8 9">
    <name type="scientific">Candidatus Blautia merdavium</name>
    <dbReference type="NCBI Taxonomy" id="2838494"/>
    <lineage>
        <taxon>Bacteria</taxon>
        <taxon>Bacillati</taxon>
        <taxon>Bacillota</taxon>
        <taxon>Clostridia</taxon>
        <taxon>Lachnospirales</taxon>
        <taxon>Lachnospiraceae</taxon>
        <taxon>Blautia</taxon>
    </lineage>
</organism>
<dbReference type="GO" id="GO:0046872">
    <property type="term" value="F:metal ion binding"/>
    <property type="evidence" value="ECO:0007669"/>
    <property type="project" value="UniProtKB-KW"/>
</dbReference>
<keyword evidence="4" id="KW-0479">Metal-binding</keyword>
<dbReference type="InterPro" id="IPR006330">
    <property type="entry name" value="Ado/ade_deaminase"/>
</dbReference>
<dbReference type="AlphaFoldDB" id="A0A9D2PRI1"/>
<dbReference type="InterPro" id="IPR001365">
    <property type="entry name" value="A_deaminase_dom"/>
</dbReference>
<dbReference type="NCBIfam" id="TIGR01430">
    <property type="entry name" value="aden_deam"/>
    <property type="match status" value="1"/>
</dbReference>
<feature type="domain" description="Adenosine deaminase" evidence="7">
    <location>
        <begin position="19"/>
        <end position="326"/>
    </location>
</feature>
<reference evidence="8" key="1">
    <citation type="journal article" date="2021" name="PeerJ">
        <title>Extensive microbial diversity within the chicken gut microbiome revealed by metagenomics and culture.</title>
        <authorList>
            <person name="Gilroy R."/>
            <person name="Ravi A."/>
            <person name="Getino M."/>
            <person name="Pursley I."/>
            <person name="Horton D.L."/>
            <person name="Alikhan N.F."/>
            <person name="Baker D."/>
            <person name="Gharbi K."/>
            <person name="Hall N."/>
            <person name="Watson M."/>
            <person name="Adriaenssens E.M."/>
            <person name="Foster-Nyarko E."/>
            <person name="Jarju S."/>
            <person name="Secka A."/>
            <person name="Antonio M."/>
            <person name="Oren A."/>
            <person name="Chaudhuri R.R."/>
            <person name="La Ragione R."/>
            <person name="Hildebrand F."/>
            <person name="Pallen M.J."/>
        </authorList>
    </citation>
    <scope>NUCLEOTIDE SEQUENCE</scope>
    <source>
        <strain evidence="8">ChiBcec2-3848</strain>
    </source>
</reference>
<dbReference type="GO" id="GO:0006154">
    <property type="term" value="P:adenosine catabolic process"/>
    <property type="evidence" value="ECO:0007669"/>
    <property type="project" value="TreeGrafter"/>
</dbReference>
<evidence type="ECO:0000313" key="8">
    <source>
        <dbReference type="EMBL" id="HJC64356.1"/>
    </source>
</evidence>
<dbReference type="InterPro" id="IPR032466">
    <property type="entry name" value="Metal_Hydrolase"/>
</dbReference>
<keyword evidence="6" id="KW-0862">Zinc</keyword>